<keyword evidence="1" id="KW-0285">Flavoprotein</keyword>
<dbReference type="Pfam" id="PF13426">
    <property type="entry name" value="PAS_9"/>
    <property type="match status" value="1"/>
</dbReference>
<dbReference type="PANTHER" id="PTHR47429:SF2">
    <property type="entry name" value="PROTEIN TWIN LOV 1"/>
    <property type="match status" value="1"/>
</dbReference>
<dbReference type="CDD" id="cd00130">
    <property type="entry name" value="PAS"/>
    <property type="match status" value="1"/>
</dbReference>
<dbReference type="InterPro" id="IPR036388">
    <property type="entry name" value="WH-like_DNA-bd_sf"/>
</dbReference>
<evidence type="ECO:0000259" key="4">
    <source>
        <dbReference type="PROSITE" id="PS50043"/>
    </source>
</evidence>
<accession>A0ABV6R2Q4</accession>
<dbReference type="SMART" id="SM00421">
    <property type="entry name" value="HTH_LUXR"/>
    <property type="match status" value="1"/>
</dbReference>
<protein>
    <submittedName>
        <fullName evidence="6">LuxR C-terminal-related transcriptional regulator</fullName>
    </submittedName>
</protein>
<dbReference type="InterPro" id="IPR016032">
    <property type="entry name" value="Sig_transdc_resp-reg_C-effctor"/>
</dbReference>
<dbReference type="Pfam" id="PF00196">
    <property type="entry name" value="GerE"/>
    <property type="match status" value="1"/>
</dbReference>
<evidence type="ECO:0000256" key="1">
    <source>
        <dbReference type="ARBA" id="ARBA00022630"/>
    </source>
</evidence>
<gene>
    <name evidence="6" type="ORF">ACFFGE_08470</name>
</gene>
<dbReference type="Proteomes" id="UP001589906">
    <property type="component" value="Unassembled WGS sequence"/>
</dbReference>
<dbReference type="CDD" id="cd06170">
    <property type="entry name" value="LuxR_C_like"/>
    <property type="match status" value="1"/>
</dbReference>
<evidence type="ECO:0000313" key="7">
    <source>
        <dbReference type="Proteomes" id="UP001589906"/>
    </source>
</evidence>
<evidence type="ECO:0000259" key="5">
    <source>
        <dbReference type="PROSITE" id="PS50112"/>
    </source>
</evidence>
<dbReference type="NCBIfam" id="TIGR00229">
    <property type="entry name" value="sensory_box"/>
    <property type="match status" value="1"/>
</dbReference>
<keyword evidence="3" id="KW-0157">Chromophore</keyword>
<dbReference type="PANTHER" id="PTHR47429">
    <property type="entry name" value="PROTEIN TWIN LOV 1"/>
    <property type="match status" value="1"/>
</dbReference>
<comment type="caution">
    <text evidence="6">The sequence shown here is derived from an EMBL/GenBank/DDBJ whole genome shotgun (WGS) entry which is preliminary data.</text>
</comment>
<dbReference type="EMBL" id="JBHLSW010000005">
    <property type="protein sequence ID" value="MFC0633912.1"/>
    <property type="molecule type" value="Genomic_DNA"/>
</dbReference>
<evidence type="ECO:0000256" key="2">
    <source>
        <dbReference type="ARBA" id="ARBA00022643"/>
    </source>
</evidence>
<organism evidence="6 7">
    <name type="scientific">Brevundimonas balnearis</name>
    <dbReference type="NCBI Taxonomy" id="1572858"/>
    <lineage>
        <taxon>Bacteria</taxon>
        <taxon>Pseudomonadati</taxon>
        <taxon>Pseudomonadota</taxon>
        <taxon>Alphaproteobacteria</taxon>
        <taxon>Caulobacterales</taxon>
        <taxon>Caulobacteraceae</taxon>
        <taxon>Brevundimonas</taxon>
    </lineage>
</organism>
<dbReference type="RefSeq" id="WP_376835878.1">
    <property type="nucleotide sequence ID" value="NZ_JBHLSW010000005.1"/>
</dbReference>
<sequence length="209" mass="23078">MRSDPDVEHDLTGARLLESILCSPIASVVSDPRLPDNPLVAVNEAFCALTGYAREEIVGRNCRFLAGPATEPWLTERIREGTRAHRPVLVEILNYKKDGTPFRNAVLVAPLFDAEGELEFFVGTQVELMDDDPAPGSNRRHQAVELVKQLSPRQREVLQQIAAGLRSKQISHRLNLSEKTVKMHRSLILSKLGTSNVADAIRVAVQAGL</sequence>
<name>A0ABV6R2Q4_9CAUL</name>
<dbReference type="InterPro" id="IPR000014">
    <property type="entry name" value="PAS"/>
</dbReference>
<dbReference type="SUPFAM" id="SSF55785">
    <property type="entry name" value="PYP-like sensor domain (PAS domain)"/>
    <property type="match status" value="1"/>
</dbReference>
<dbReference type="PROSITE" id="PS50112">
    <property type="entry name" value="PAS"/>
    <property type="match status" value="1"/>
</dbReference>
<dbReference type="InterPro" id="IPR000792">
    <property type="entry name" value="Tscrpt_reg_LuxR_C"/>
</dbReference>
<evidence type="ECO:0000256" key="3">
    <source>
        <dbReference type="ARBA" id="ARBA00022991"/>
    </source>
</evidence>
<dbReference type="SUPFAM" id="SSF46894">
    <property type="entry name" value="C-terminal effector domain of the bipartite response regulators"/>
    <property type="match status" value="1"/>
</dbReference>
<dbReference type="Gene3D" id="1.10.10.10">
    <property type="entry name" value="Winged helix-like DNA-binding domain superfamily/Winged helix DNA-binding domain"/>
    <property type="match status" value="1"/>
</dbReference>
<dbReference type="InterPro" id="IPR035965">
    <property type="entry name" value="PAS-like_dom_sf"/>
</dbReference>
<dbReference type="PRINTS" id="PR00038">
    <property type="entry name" value="HTHLUXR"/>
</dbReference>
<dbReference type="Gene3D" id="3.30.450.20">
    <property type="entry name" value="PAS domain"/>
    <property type="match status" value="1"/>
</dbReference>
<feature type="domain" description="HTH luxR-type" evidence="4">
    <location>
        <begin position="143"/>
        <end position="208"/>
    </location>
</feature>
<reference evidence="6 7" key="1">
    <citation type="submission" date="2024-09" db="EMBL/GenBank/DDBJ databases">
        <authorList>
            <person name="Sun Q."/>
            <person name="Mori K."/>
        </authorList>
    </citation>
    <scope>NUCLEOTIDE SEQUENCE [LARGE SCALE GENOMIC DNA]</scope>
    <source>
        <strain evidence="6 7">NCAIM B.02621</strain>
    </source>
</reference>
<dbReference type="PROSITE" id="PS50043">
    <property type="entry name" value="HTH_LUXR_2"/>
    <property type="match status" value="1"/>
</dbReference>
<proteinExistence type="predicted"/>
<feature type="domain" description="PAS" evidence="5">
    <location>
        <begin position="36"/>
        <end position="61"/>
    </location>
</feature>
<keyword evidence="7" id="KW-1185">Reference proteome</keyword>
<keyword evidence="2" id="KW-0288">FMN</keyword>
<evidence type="ECO:0000313" key="6">
    <source>
        <dbReference type="EMBL" id="MFC0633912.1"/>
    </source>
</evidence>